<dbReference type="Pfam" id="PF01687">
    <property type="entry name" value="Flavokinase"/>
    <property type="match status" value="1"/>
</dbReference>
<evidence type="ECO:0000256" key="10">
    <source>
        <dbReference type="ARBA" id="ARBA00022827"/>
    </source>
</evidence>
<evidence type="ECO:0000256" key="12">
    <source>
        <dbReference type="ARBA" id="ARBA00023268"/>
    </source>
</evidence>
<evidence type="ECO:0000256" key="7">
    <source>
        <dbReference type="ARBA" id="ARBA00022695"/>
    </source>
</evidence>
<keyword evidence="4 15" id="KW-0285">Flavoprotein</keyword>
<accession>A0A5C6DZY2</accession>
<dbReference type="GO" id="GO:0009398">
    <property type="term" value="P:FMN biosynthetic process"/>
    <property type="evidence" value="ECO:0007669"/>
    <property type="project" value="UniProtKB-UniRule"/>
</dbReference>
<dbReference type="UniPathway" id="UPA00276">
    <property type="reaction ID" value="UER00406"/>
</dbReference>
<evidence type="ECO:0000259" key="16">
    <source>
        <dbReference type="SMART" id="SM00904"/>
    </source>
</evidence>
<evidence type="ECO:0000256" key="6">
    <source>
        <dbReference type="ARBA" id="ARBA00022679"/>
    </source>
</evidence>
<dbReference type="InterPro" id="IPR023465">
    <property type="entry name" value="Riboflavin_kinase_dom_sf"/>
</dbReference>
<evidence type="ECO:0000256" key="2">
    <source>
        <dbReference type="ARBA" id="ARBA00004726"/>
    </source>
</evidence>
<proteinExistence type="inferred from homology"/>
<dbReference type="SMART" id="SM00904">
    <property type="entry name" value="Flavokinase"/>
    <property type="match status" value="1"/>
</dbReference>
<sequence>MGRSKRRHLPCPTPYVCTTTVTKIVPLGEISDAVRRGVISIGNFDGVHKGHAVLLREARRVADRVGGPVVAVVLDPHPAAILRPNSIPEKLTWIERRAELLGHQGADFLVVIPIDPTFLNLSAAEFFRSIVVDGLTARGMAEGPNFFFGRDREGNIETLEKLCRKNKIELSIAHPSRDADLMISSTRIRERIAAGDIETASALLGHPHRIRGKVVHGAARGKTIGFPTANLSEIDVLIPAPGVYGGFANVDSLSQGTQRFAAAIHIGPNPTFEDSDKGKVEIHLLDYTGDLYDQPLIVDFVIRVRDIARFDSQQQLVAQLNRDIKSIRNSLTPSERKT</sequence>
<comment type="catalytic activity">
    <reaction evidence="13 15">
        <text>riboflavin + ATP = FMN + ADP + H(+)</text>
        <dbReference type="Rhea" id="RHEA:14357"/>
        <dbReference type="ChEBI" id="CHEBI:15378"/>
        <dbReference type="ChEBI" id="CHEBI:30616"/>
        <dbReference type="ChEBI" id="CHEBI:57986"/>
        <dbReference type="ChEBI" id="CHEBI:58210"/>
        <dbReference type="ChEBI" id="CHEBI:456216"/>
        <dbReference type="EC" id="2.7.1.26"/>
    </reaction>
</comment>
<dbReference type="Proteomes" id="UP000319143">
    <property type="component" value="Unassembled WGS sequence"/>
</dbReference>
<evidence type="ECO:0000313" key="18">
    <source>
        <dbReference type="Proteomes" id="UP000319143"/>
    </source>
</evidence>
<keyword evidence="12" id="KW-0511">Multifunctional enzyme</keyword>
<dbReference type="UniPathway" id="UPA00277">
    <property type="reaction ID" value="UER00407"/>
</dbReference>
<dbReference type="SUPFAM" id="SSF52374">
    <property type="entry name" value="Nucleotidylyl transferase"/>
    <property type="match status" value="1"/>
</dbReference>
<dbReference type="EMBL" id="SJPV01000001">
    <property type="protein sequence ID" value="TWU42170.1"/>
    <property type="molecule type" value="Genomic_DNA"/>
</dbReference>
<dbReference type="PIRSF" id="PIRSF004491">
    <property type="entry name" value="FAD_Synth"/>
    <property type="match status" value="1"/>
</dbReference>
<dbReference type="InterPro" id="IPR015864">
    <property type="entry name" value="FAD_synthase"/>
</dbReference>
<comment type="similarity">
    <text evidence="15">Belongs to the ribF family.</text>
</comment>
<comment type="catalytic activity">
    <reaction evidence="14 15">
        <text>FMN + ATP + H(+) = FAD + diphosphate</text>
        <dbReference type="Rhea" id="RHEA:17237"/>
        <dbReference type="ChEBI" id="CHEBI:15378"/>
        <dbReference type="ChEBI" id="CHEBI:30616"/>
        <dbReference type="ChEBI" id="CHEBI:33019"/>
        <dbReference type="ChEBI" id="CHEBI:57692"/>
        <dbReference type="ChEBI" id="CHEBI:58210"/>
        <dbReference type="EC" id="2.7.7.2"/>
    </reaction>
</comment>
<dbReference type="InterPro" id="IPR002606">
    <property type="entry name" value="Riboflavin_kinase_bac"/>
</dbReference>
<dbReference type="EC" id="2.7.7.2" evidence="15"/>
<organism evidence="17 18">
    <name type="scientific">Novipirellula artificiosorum</name>
    <dbReference type="NCBI Taxonomy" id="2528016"/>
    <lineage>
        <taxon>Bacteria</taxon>
        <taxon>Pseudomonadati</taxon>
        <taxon>Planctomycetota</taxon>
        <taxon>Planctomycetia</taxon>
        <taxon>Pirellulales</taxon>
        <taxon>Pirellulaceae</taxon>
        <taxon>Novipirellula</taxon>
    </lineage>
</organism>
<dbReference type="Pfam" id="PF06574">
    <property type="entry name" value="FAD_syn"/>
    <property type="match status" value="1"/>
</dbReference>
<dbReference type="NCBIfam" id="TIGR00125">
    <property type="entry name" value="cyt_tran_rel"/>
    <property type="match status" value="1"/>
</dbReference>
<keyword evidence="10 15" id="KW-0274">FAD</keyword>
<dbReference type="GO" id="GO:0005524">
    <property type="term" value="F:ATP binding"/>
    <property type="evidence" value="ECO:0007669"/>
    <property type="project" value="UniProtKB-UniRule"/>
</dbReference>
<dbReference type="AlphaFoldDB" id="A0A5C6DZY2"/>
<comment type="pathway">
    <text evidence="2 15">Cofactor biosynthesis; FAD biosynthesis; FAD from FMN: step 1/1.</text>
</comment>
<dbReference type="Gene3D" id="2.40.30.30">
    <property type="entry name" value="Riboflavin kinase-like"/>
    <property type="match status" value="1"/>
</dbReference>
<dbReference type="PANTHER" id="PTHR22749">
    <property type="entry name" value="RIBOFLAVIN KINASE/FMN ADENYLYLTRANSFERASE"/>
    <property type="match status" value="1"/>
</dbReference>
<evidence type="ECO:0000313" key="17">
    <source>
        <dbReference type="EMBL" id="TWU42170.1"/>
    </source>
</evidence>
<comment type="caution">
    <text evidence="17">The sequence shown here is derived from an EMBL/GenBank/DDBJ whole genome shotgun (WGS) entry which is preliminary data.</text>
</comment>
<keyword evidence="7 15" id="KW-0548">Nucleotidyltransferase</keyword>
<dbReference type="InterPro" id="IPR015865">
    <property type="entry name" value="Riboflavin_kinase_bac/euk"/>
</dbReference>
<comment type="pathway">
    <text evidence="3 15">Cofactor biosynthesis; FMN biosynthesis; FMN from riboflavin (ATP route): step 1/1.</text>
</comment>
<evidence type="ECO:0000256" key="1">
    <source>
        <dbReference type="ARBA" id="ARBA00002121"/>
    </source>
</evidence>
<keyword evidence="5 15" id="KW-0288">FMN</keyword>
<evidence type="ECO:0000256" key="13">
    <source>
        <dbReference type="ARBA" id="ARBA00047880"/>
    </source>
</evidence>
<keyword evidence="11 15" id="KW-0067">ATP-binding</keyword>
<reference evidence="17 18" key="1">
    <citation type="submission" date="2019-02" db="EMBL/GenBank/DDBJ databases">
        <title>Deep-cultivation of Planctomycetes and their phenomic and genomic characterization uncovers novel biology.</title>
        <authorList>
            <person name="Wiegand S."/>
            <person name="Jogler M."/>
            <person name="Boedeker C."/>
            <person name="Pinto D."/>
            <person name="Vollmers J."/>
            <person name="Rivas-Marin E."/>
            <person name="Kohn T."/>
            <person name="Peeters S.H."/>
            <person name="Heuer A."/>
            <person name="Rast P."/>
            <person name="Oberbeckmann S."/>
            <person name="Bunk B."/>
            <person name="Jeske O."/>
            <person name="Meyerdierks A."/>
            <person name="Storesund J.E."/>
            <person name="Kallscheuer N."/>
            <person name="Luecker S."/>
            <person name="Lage O.M."/>
            <person name="Pohl T."/>
            <person name="Merkel B.J."/>
            <person name="Hornburger P."/>
            <person name="Mueller R.-W."/>
            <person name="Bruemmer F."/>
            <person name="Labrenz M."/>
            <person name="Spormann A.M."/>
            <person name="Op Den Camp H."/>
            <person name="Overmann J."/>
            <person name="Amann R."/>
            <person name="Jetten M.S.M."/>
            <person name="Mascher T."/>
            <person name="Medema M.H."/>
            <person name="Devos D.P."/>
            <person name="Kaster A.-K."/>
            <person name="Ovreas L."/>
            <person name="Rohde M."/>
            <person name="Galperin M.Y."/>
            <person name="Jogler C."/>
        </authorList>
    </citation>
    <scope>NUCLEOTIDE SEQUENCE [LARGE SCALE GENOMIC DNA]</scope>
    <source>
        <strain evidence="17 18">Poly41</strain>
    </source>
</reference>
<dbReference type="CDD" id="cd02064">
    <property type="entry name" value="FAD_synthetase_N"/>
    <property type="match status" value="1"/>
</dbReference>
<keyword evidence="18" id="KW-1185">Reference proteome</keyword>
<dbReference type="GO" id="GO:0003919">
    <property type="term" value="F:FMN adenylyltransferase activity"/>
    <property type="evidence" value="ECO:0007669"/>
    <property type="project" value="UniProtKB-UniRule"/>
</dbReference>
<dbReference type="FunFam" id="3.40.50.620:FF:000021">
    <property type="entry name" value="Riboflavin biosynthesis protein"/>
    <property type="match status" value="1"/>
</dbReference>
<name>A0A5C6DZY2_9BACT</name>
<evidence type="ECO:0000256" key="8">
    <source>
        <dbReference type="ARBA" id="ARBA00022741"/>
    </source>
</evidence>
<dbReference type="NCBIfam" id="TIGR00083">
    <property type="entry name" value="ribF"/>
    <property type="match status" value="1"/>
</dbReference>
<evidence type="ECO:0000256" key="5">
    <source>
        <dbReference type="ARBA" id="ARBA00022643"/>
    </source>
</evidence>
<dbReference type="InterPro" id="IPR023468">
    <property type="entry name" value="Riboflavin_kinase"/>
</dbReference>
<keyword evidence="6 15" id="KW-0808">Transferase</keyword>
<keyword evidence="8 15" id="KW-0547">Nucleotide-binding</keyword>
<evidence type="ECO:0000256" key="11">
    <source>
        <dbReference type="ARBA" id="ARBA00022840"/>
    </source>
</evidence>
<dbReference type="EC" id="2.7.1.26" evidence="15"/>
<dbReference type="InterPro" id="IPR004821">
    <property type="entry name" value="Cyt_trans-like"/>
</dbReference>
<evidence type="ECO:0000256" key="15">
    <source>
        <dbReference type="PIRNR" id="PIRNR004491"/>
    </source>
</evidence>
<dbReference type="InterPro" id="IPR014729">
    <property type="entry name" value="Rossmann-like_a/b/a_fold"/>
</dbReference>
<comment type="function">
    <text evidence="1">Catalyzes the phosphorylation of riboflavin to FMN followed by the adenylation of FMN to FAD.</text>
</comment>
<evidence type="ECO:0000256" key="4">
    <source>
        <dbReference type="ARBA" id="ARBA00022630"/>
    </source>
</evidence>
<dbReference type="Gene3D" id="3.40.50.620">
    <property type="entry name" value="HUPs"/>
    <property type="match status" value="1"/>
</dbReference>
<evidence type="ECO:0000256" key="14">
    <source>
        <dbReference type="ARBA" id="ARBA00049494"/>
    </source>
</evidence>
<feature type="domain" description="Riboflavin kinase" evidence="16">
    <location>
        <begin position="203"/>
        <end position="332"/>
    </location>
</feature>
<dbReference type="SUPFAM" id="SSF82114">
    <property type="entry name" value="Riboflavin kinase-like"/>
    <property type="match status" value="1"/>
</dbReference>
<dbReference type="GO" id="GO:0009231">
    <property type="term" value="P:riboflavin biosynthetic process"/>
    <property type="evidence" value="ECO:0007669"/>
    <property type="project" value="InterPro"/>
</dbReference>
<dbReference type="GO" id="GO:0006747">
    <property type="term" value="P:FAD biosynthetic process"/>
    <property type="evidence" value="ECO:0007669"/>
    <property type="project" value="UniProtKB-UniRule"/>
</dbReference>
<protein>
    <recommendedName>
        <fullName evidence="15">Riboflavin biosynthesis protein</fullName>
    </recommendedName>
    <domain>
        <recommendedName>
            <fullName evidence="15">Riboflavin kinase</fullName>
            <ecNumber evidence="15">2.7.1.26</ecNumber>
        </recommendedName>
        <alternativeName>
            <fullName evidence="15">Flavokinase</fullName>
        </alternativeName>
    </domain>
    <domain>
        <recommendedName>
            <fullName evidence="15">FMN adenylyltransferase</fullName>
            <ecNumber evidence="15">2.7.7.2</ecNumber>
        </recommendedName>
        <alternativeName>
            <fullName evidence="15">FAD pyrophosphorylase</fullName>
        </alternativeName>
        <alternativeName>
            <fullName evidence="15">FAD synthase</fullName>
        </alternativeName>
    </domain>
</protein>
<gene>
    <name evidence="17" type="primary">ribF</name>
    <name evidence="17" type="ORF">Poly41_04660</name>
</gene>
<evidence type="ECO:0000256" key="9">
    <source>
        <dbReference type="ARBA" id="ARBA00022777"/>
    </source>
</evidence>
<dbReference type="PANTHER" id="PTHR22749:SF6">
    <property type="entry name" value="RIBOFLAVIN KINASE"/>
    <property type="match status" value="1"/>
</dbReference>
<dbReference type="GO" id="GO:0008531">
    <property type="term" value="F:riboflavin kinase activity"/>
    <property type="evidence" value="ECO:0007669"/>
    <property type="project" value="UniProtKB-UniRule"/>
</dbReference>
<keyword evidence="9 15" id="KW-0418">Kinase</keyword>
<evidence type="ECO:0000256" key="3">
    <source>
        <dbReference type="ARBA" id="ARBA00005201"/>
    </source>
</evidence>